<accession>A0A453PIP3</accession>
<dbReference type="GO" id="GO:0007219">
    <property type="term" value="P:Notch signaling pathway"/>
    <property type="evidence" value="ECO:0007669"/>
    <property type="project" value="UniProtKB-KW"/>
</dbReference>
<comment type="subcellular location">
    <subcellularLocation>
        <location evidence="1">Membrane</location>
        <topology evidence="1">Single-pass type I membrane protein</topology>
    </subcellularLocation>
</comment>
<keyword evidence="6" id="KW-0914">Notch signaling pathway</keyword>
<proteinExistence type="inferred from homology"/>
<evidence type="ECO:0000256" key="1">
    <source>
        <dbReference type="ARBA" id="ARBA00004479"/>
    </source>
</evidence>
<keyword evidence="9" id="KW-0325">Glycoprotein</keyword>
<dbReference type="InterPro" id="IPR008710">
    <property type="entry name" value="Nicastrin"/>
</dbReference>
<keyword evidence="7" id="KW-1133">Transmembrane helix</keyword>
<evidence type="ECO:0000256" key="4">
    <source>
        <dbReference type="ARBA" id="ARBA00022692"/>
    </source>
</evidence>
<organism evidence="11 12">
    <name type="scientific">Aegilops tauschii subsp. strangulata</name>
    <name type="common">Goatgrass</name>
    <dbReference type="NCBI Taxonomy" id="200361"/>
    <lineage>
        <taxon>Eukaryota</taxon>
        <taxon>Viridiplantae</taxon>
        <taxon>Streptophyta</taxon>
        <taxon>Embryophyta</taxon>
        <taxon>Tracheophyta</taxon>
        <taxon>Spermatophyta</taxon>
        <taxon>Magnoliopsida</taxon>
        <taxon>Liliopsida</taxon>
        <taxon>Poales</taxon>
        <taxon>Poaceae</taxon>
        <taxon>BOP clade</taxon>
        <taxon>Pooideae</taxon>
        <taxon>Triticodae</taxon>
        <taxon>Triticeae</taxon>
        <taxon>Triticinae</taxon>
        <taxon>Aegilops</taxon>
    </lineage>
</organism>
<sequence length="141" mass="15811">SDPGHGLVIAPIVRFKNSDDQLAQPSAVLLPLDQMPAFFLRVSNDPELYHKVAGVLVESNGDKLLELSPDRKFPQEDFAPYSNVSHDWNPSGSGIMWNRYDFPVFLLSEESTQTLRKIADKNEKSSNGYQANVAEFDLVMQ</sequence>
<dbReference type="InterPro" id="IPR041084">
    <property type="entry name" value="Ncstrn_small"/>
</dbReference>
<dbReference type="PANTHER" id="PTHR21092">
    <property type="entry name" value="NICASTRIN"/>
    <property type="match status" value="1"/>
</dbReference>
<evidence type="ECO:0000313" key="11">
    <source>
        <dbReference type="EnsemblPlants" id="AET6Gv20746200.17"/>
    </source>
</evidence>
<dbReference type="GO" id="GO:0016485">
    <property type="term" value="P:protein processing"/>
    <property type="evidence" value="ECO:0007669"/>
    <property type="project" value="InterPro"/>
</dbReference>
<evidence type="ECO:0000256" key="2">
    <source>
        <dbReference type="ARBA" id="ARBA00007717"/>
    </source>
</evidence>
<evidence type="ECO:0000256" key="6">
    <source>
        <dbReference type="ARBA" id="ARBA00022976"/>
    </source>
</evidence>
<dbReference type="Proteomes" id="UP000015105">
    <property type="component" value="Chromosome 6D"/>
</dbReference>
<dbReference type="GO" id="GO:0005886">
    <property type="term" value="C:plasma membrane"/>
    <property type="evidence" value="ECO:0007669"/>
    <property type="project" value="UniProtKB-ARBA"/>
</dbReference>
<name>A0A453PIP3_AEGTS</name>
<reference evidence="11" key="4">
    <citation type="submission" date="2019-03" db="UniProtKB">
        <authorList>
            <consortium name="EnsemblPlants"/>
        </authorList>
    </citation>
    <scope>IDENTIFICATION</scope>
</reference>
<evidence type="ECO:0000259" key="10">
    <source>
        <dbReference type="Pfam" id="PF18266"/>
    </source>
</evidence>
<keyword evidence="12" id="KW-1185">Reference proteome</keyword>
<reference evidence="12" key="1">
    <citation type="journal article" date="2014" name="Science">
        <title>Ancient hybridizations among the ancestral genomes of bread wheat.</title>
        <authorList>
            <consortium name="International Wheat Genome Sequencing Consortium,"/>
            <person name="Marcussen T."/>
            <person name="Sandve S.R."/>
            <person name="Heier L."/>
            <person name="Spannagl M."/>
            <person name="Pfeifer M."/>
            <person name="Jakobsen K.S."/>
            <person name="Wulff B.B."/>
            <person name="Steuernagel B."/>
            <person name="Mayer K.F."/>
            <person name="Olsen O.A."/>
        </authorList>
    </citation>
    <scope>NUCLEOTIDE SEQUENCE [LARGE SCALE GENOMIC DNA]</scope>
    <source>
        <strain evidence="12">cv. AL8/78</strain>
    </source>
</reference>
<dbReference type="EnsemblPlants" id="AET6Gv20746200.17">
    <property type="protein sequence ID" value="AET6Gv20746200.17"/>
    <property type="gene ID" value="AET6Gv20746200"/>
</dbReference>
<dbReference type="AlphaFoldDB" id="A0A453PIP3"/>
<evidence type="ECO:0000256" key="8">
    <source>
        <dbReference type="ARBA" id="ARBA00023136"/>
    </source>
</evidence>
<keyword evidence="4" id="KW-0812">Transmembrane</keyword>
<protein>
    <recommendedName>
        <fullName evidence="3">Nicastrin</fullName>
    </recommendedName>
</protein>
<evidence type="ECO:0000256" key="3">
    <source>
        <dbReference type="ARBA" id="ARBA00015303"/>
    </source>
</evidence>
<evidence type="ECO:0000256" key="5">
    <source>
        <dbReference type="ARBA" id="ARBA00022729"/>
    </source>
</evidence>
<feature type="domain" description="Nicastrin small lobe" evidence="10">
    <location>
        <begin position="3"/>
        <end position="141"/>
    </location>
</feature>
<reference evidence="12" key="2">
    <citation type="journal article" date="2017" name="Nat. Plants">
        <title>The Aegilops tauschii genome reveals multiple impacts of transposons.</title>
        <authorList>
            <person name="Zhao G."/>
            <person name="Zou C."/>
            <person name="Li K."/>
            <person name="Wang K."/>
            <person name="Li T."/>
            <person name="Gao L."/>
            <person name="Zhang X."/>
            <person name="Wang H."/>
            <person name="Yang Z."/>
            <person name="Liu X."/>
            <person name="Jiang W."/>
            <person name="Mao L."/>
            <person name="Kong X."/>
            <person name="Jiao Y."/>
            <person name="Jia J."/>
        </authorList>
    </citation>
    <scope>NUCLEOTIDE SEQUENCE [LARGE SCALE GENOMIC DNA]</scope>
    <source>
        <strain evidence="12">cv. AL8/78</strain>
    </source>
</reference>
<comment type="similarity">
    <text evidence="2">Belongs to the nicastrin family.</text>
</comment>
<keyword evidence="8" id="KW-0472">Membrane</keyword>
<evidence type="ECO:0000313" key="12">
    <source>
        <dbReference type="Proteomes" id="UP000015105"/>
    </source>
</evidence>
<dbReference type="Gramene" id="AET6Gv20746200.17">
    <property type="protein sequence ID" value="AET6Gv20746200.17"/>
    <property type="gene ID" value="AET6Gv20746200"/>
</dbReference>
<evidence type="ECO:0000256" key="9">
    <source>
        <dbReference type="ARBA" id="ARBA00023180"/>
    </source>
</evidence>
<keyword evidence="5" id="KW-0732">Signal</keyword>
<reference evidence="11" key="5">
    <citation type="journal article" date="2021" name="G3 (Bethesda)">
        <title>Aegilops tauschii genome assembly Aet v5.0 features greater sequence contiguity and improved annotation.</title>
        <authorList>
            <person name="Wang L."/>
            <person name="Zhu T."/>
            <person name="Rodriguez J.C."/>
            <person name="Deal K.R."/>
            <person name="Dubcovsky J."/>
            <person name="McGuire P.E."/>
            <person name="Lux T."/>
            <person name="Spannagl M."/>
            <person name="Mayer K.F.X."/>
            <person name="Baldrich P."/>
            <person name="Meyers B.C."/>
            <person name="Huo N."/>
            <person name="Gu Y.Q."/>
            <person name="Zhou H."/>
            <person name="Devos K.M."/>
            <person name="Bennetzen J.L."/>
            <person name="Unver T."/>
            <person name="Budak H."/>
            <person name="Gulick P.J."/>
            <person name="Galiba G."/>
            <person name="Kalapos B."/>
            <person name="Nelson D.R."/>
            <person name="Li P."/>
            <person name="You F.M."/>
            <person name="Luo M.C."/>
            <person name="Dvorak J."/>
        </authorList>
    </citation>
    <scope>NUCLEOTIDE SEQUENCE [LARGE SCALE GENOMIC DNA]</scope>
    <source>
        <strain evidence="11">cv. AL8/78</strain>
    </source>
</reference>
<reference evidence="11" key="3">
    <citation type="journal article" date="2017" name="Nature">
        <title>Genome sequence of the progenitor of the wheat D genome Aegilops tauschii.</title>
        <authorList>
            <person name="Luo M.C."/>
            <person name="Gu Y.Q."/>
            <person name="Puiu D."/>
            <person name="Wang H."/>
            <person name="Twardziok S.O."/>
            <person name="Deal K.R."/>
            <person name="Huo N."/>
            <person name="Zhu T."/>
            <person name="Wang L."/>
            <person name="Wang Y."/>
            <person name="McGuire P.E."/>
            <person name="Liu S."/>
            <person name="Long H."/>
            <person name="Ramasamy R.K."/>
            <person name="Rodriguez J.C."/>
            <person name="Van S.L."/>
            <person name="Yuan L."/>
            <person name="Wang Z."/>
            <person name="Xia Z."/>
            <person name="Xiao L."/>
            <person name="Anderson O.D."/>
            <person name="Ouyang S."/>
            <person name="Liang Y."/>
            <person name="Zimin A.V."/>
            <person name="Pertea G."/>
            <person name="Qi P."/>
            <person name="Bennetzen J.L."/>
            <person name="Dai X."/>
            <person name="Dawson M.W."/>
            <person name="Muller H.G."/>
            <person name="Kugler K."/>
            <person name="Rivarola-Duarte L."/>
            <person name="Spannagl M."/>
            <person name="Mayer K.F.X."/>
            <person name="Lu F.H."/>
            <person name="Bevan M.W."/>
            <person name="Leroy P."/>
            <person name="Li P."/>
            <person name="You F.M."/>
            <person name="Sun Q."/>
            <person name="Liu Z."/>
            <person name="Lyons E."/>
            <person name="Wicker T."/>
            <person name="Salzberg S.L."/>
            <person name="Devos K.M."/>
            <person name="Dvorak J."/>
        </authorList>
    </citation>
    <scope>NUCLEOTIDE SEQUENCE [LARGE SCALE GENOMIC DNA]</scope>
    <source>
        <strain evidence="11">cv. AL8/78</strain>
    </source>
</reference>
<dbReference type="Pfam" id="PF18266">
    <property type="entry name" value="Ncstrn_small"/>
    <property type="match status" value="1"/>
</dbReference>
<dbReference type="PANTHER" id="PTHR21092:SF0">
    <property type="entry name" value="NICASTRIN"/>
    <property type="match status" value="1"/>
</dbReference>
<evidence type="ECO:0000256" key="7">
    <source>
        <dbReference type="ARBA" id="ARBA00022989"/>
    </source>
</evidence>